<reference evidence="1 2" key="1">
    <citation type="submission" date="2014-03" db="EMBL/GenBank/DDBJ databases">
        <title>Genomics of Bifidobacteria.</title>
        <authorList>
            <person name="Ventura M."/>
            <person name="Milani C."/>
            <person name="Lugli G.A."/>
        </authorList>
    </citation>
    <scope>NUCLEOTIDE SEQUENCE [LARGE SCALE GENOMIC DNA]</scope>
    <source>
        <strain evidence="2">JCM 15918</strain>
    </source>
</reference>
<organism evidence="1 2">
    <name type="scientific">Bifidobacterium adolescentis JCM 15918</name>
    <dbReference type="NCBI Taxonomy" id="1437612"/>
    <lineage>
        <taxon>Bacteria</taxon>
        <taxon>Bacillati</taxon>
        <taxon>Actinomycetota</taxon>
        <taxon>Actinomycetes</taxon>
        <taxon>Bifidobacteriales</taxon>
        <taxon>Bifidobacteriaceae</taxon>
        <taxon>Bifidobacterium</taxon>
    </lineage>
</organism>
<protein>
    <submittedName>
        <fullName evidence="1">Uncharacterized protein</fullName>
    </submittedName>
</protein>
<evidence type="ECO:0000313" key="1">
    <source>
        <dbReference type="EMBL" id="KFI98157.1"/>
    </source>
</evidence>
<name>A0A087DRK7_BIFAD</name>
<evidence type="ECO:0000313" key="2">
    <source>
        <dbReference type="Proteomes" id="UP000029091"/>
    </source>
</evidence>
<gene>
    <name evidence="1" type="ORF">BSTER_0732</name>
</gene>
<dbReference type="EMBL" id="JGZQ01000003">
    <property type="protein sequence ID" value="KFI98157.1"/>
    <property type="molecule type" value="Genomic_DNA"/>
</dbReference>
<dbReference type="Proteomes" id="UP000029091">
    <property type="component" value="Unassembled WGS sequence"/>
</dbReference>
<sequence>MDSKALLSLNHLSVWYTADHPLLSDLHWI</sequence>
<dbReference type="AlphaFoldDB" id="A0A087DRK7"/>
<accession>A0A087DRK7</accession>
<comment type="caution">
    <text evidence="1">The sequence shown here is derived from an EMBL/GenBank/DDBJ whole genome shotgun (WGS) entry which is preliminary data.</text>
</comment>
<proteinExistence type="predicted"/>